<organism evidence="1 2">
    <name type="scientific">Caerostris extrusa</name>
    <name type="common">Bark spider</name>
    <name type="synonym">Caerostris bankana</name>
    <dbReference type="NCBI Taxonomy" id="172846"/>
    <lineage>
        <taxon>Eukaryota</taxon>
        <taxon>Metazoa</taxon>
        <taxon>Ecdysozoa</taxon>
        <taxon>Arthropoda</taxon>
        <taxon>Chelicerata</taxon>
        <taxon>Arachnida</taxon>
        <taxon>Araneae</taxon>
        <taxon>Araneomorphae</taxon>
        <taxon>Entelegynae</taxon>
        <taxon>Araneoidea</taxon>
        <taxon>Araneidae</taxon>
        <taxon>Caerostris</taxon>
    </lineage>
</organism>
<reference evidence="1 2" key="1">
    <citation type="submission" date="2021-06" db="EMBL/GenBank/DDBJ databases">
        <title>Caerostris extrusa draft genome.</title>
        <authorList>
            <person name="Kono N."/>
            <person name="Arakawa K."/>
        </authorList>
    </citation>
    <scope>NUCLEOTIDE SEQUENCE [LARGE SCALE GENOMIC DNA]</scope>
</reference>
<proteinExistence type="predicted"/>
<evidence type="ECO:0000313" key="1">
    <source>
        <dbReference type="EMBL" id="GIX76666.1"/>
    </source>
</evidence>
<sequence length="101" mass="11712">MKSTSRPFIKQPNTKRIIHGVSSKIEHTGNIFIQIKEKKKKKGIILFREVIMKSPRYVIREKLARIQSSCGLRSVGVLREKSKWLSNCGSIDILYRKKKSL</sequence>
<evidence type="ECO:0000313" key="2">
    <source>
        <dbReference type="Proteomes" id="UP001054945"/>
    </source>
</evidence>
<comment type="caution">
    <text evidence="1">The sequence shown here is derived from an EMBL/GenBank/DDBJ whole genome shotgun (WGS) entry which is preliminary data.</text>
</comment>
<protein>
    <submittedName>
        <fullName evidence="1">Uncharacterized protein</fullName>
    </submittedName>
</protein>
<gene>
    <name evidence="1" type="ORF">CEXT_7211</name>
</gene>
<accession>A0AAV4MW24</accession>
<dbReference type="AlphaFoldDB" id="A0AAV4MW24"/>
<keyword evidence="2" id="KW-1185">Reference proteome</keyword>
<dbReference type="Proteomes" id="UP001054945">
    <property type="component" value="Unassembled WGS sequence"/>
</dbReference>
<name>A0AAV4MW24_CAEEX</name>
<dbReference type="EMBL" id="BPLR01020276">
    <property type="protein sequence ID" value="GIX76666.1"/>
    <property type="molecule type" value="Genomic_DNA"/>
</dbReference>